<keyword evidence="1" id="KW-0732">Signal</keyword>
<feature type="signal peptide" evidence="1">
    <location>
        <begin position="1"/>
        <end position="21"/>
    </location>
</feature>
<organism evidence="2">
    <name type="scientific">uncultured Rubellimicrobium sp</name>
    <dbReference type="NCBI Taxonomy" id="543078"/>
    <lineage>
        <taxon>Bacteria</taxon>
        <taxon>Pseudomonadati</taxon>
        <taxon>Pseudomonadota</taxon>
        <taxon>Alphaproteobacteria</taxon>
        <taxon>Rhodobacterales</taxon>
        <taxon>Roseobacteraceae</taxon>
        <taxon>Rubellimicrobium</taxon>
        <taxon>environmental samples</taxon>
    </lineage>
</organism>
<gene>
    <name evidence="2" type="ORF">AVDCRST_MAG15-506</name>
</gene>
<feature type="chain" id="PRO_5026830803" evidence="1">
    <location>
        <begin position="22"/>
        <end position="87"/>
    </location>
</feature>
<reference evidence="2" key="1">
    <citation type="submission" date="2020-02" db="EMBL/GenBank/DDBJ databases">
        <authorList>
            <person name="Meier V. D."/>
        </authorList>
    </citation>
    <scope>NUCLEOTIDE SEQUENCE</scope>
    <source>
        <strain evidence="2">AVDCRST_MAG15</strain>
    </source>
</reference>
<sequence length="87" mass="9016">MIPRVLRLFAVVLLPAAPALAQQSPEAGVIRSFMEGCLQSSGGDAQSRETCKCTAKLIFPGSETAGEMDPMAAMAQCSPGMRALMGG</sequence>
<protein>
    <submittedName>
        <fullName evidence="2">Uncharacterized protein</fullName>
    </submittedName>
</protein>
<accession>A0A6J4NUI0</accession>
<evidence type="ECO:0000256" key="1">
    <source>
        <dbReference type="SAM" id="SignalP"/>
    </source>
</evidence>
<evidence type="ECO:0000313" key="2">
    <source>
        <dbReference type="EMBL" id="CAA9392115.1"/>
    </source>
</evidence>
<dbReference type="AlphaFoldDB" id="A0A6J4NUI0"/>
<proteinExistence type="predicted"/>
<name>A0A6J4NUI0_9RHOB</name>
<dbReference type="EMBL" id="CADCUU010000074">
    <property type="protein sequence ID" value="CAA9392115.1"/>
    <property type="molecule type" value="Genomic_DNA"/>
</dbReference>